<dbReference type="Gramene" id="rna-AYBTSS11_LOCUS14976">
    <property type="protein sequence ID" value="CAJ1951823.1"/>
    <property type="gene ID" value="gene-AYBTSS11_LOCUS14976"/>
</dbReference>
<protein>
    <recommendedName>
        <fullName evidence="6">SEC7 domain-containing protein</fullName>
    </recommendedName>
</protein>
<dbReference type="GO" id="GO:0032012">
    <property type="term" value="P:regulation of ARF protein signal transduction"/>
    <property type="evidence" value="ECO:0007669"/>
    <property type="project" value="InterPro"/>
</dbReference>
<dbReference type="CDD" id="cd00171">
    <property type="entry name" value="Sec7"/>
    <property type="match status" value="1"/>
</dbReference>
<feature type="compositionally biased region" description="Basic and acidic residues" evidence="4">
    <location>
        <begin position="1"/>
        <end position="14"/>
    </location>
</feature>
<dbReference type="Pfam" id="PF12783">
    <property type="entry name" value="Sec7-like_HUS"/>
    <property type="match status" value="1"/>
</dbReference>
<gene>
    <name evidence="7" type="ORF">AYBTSS11_LOCUS14976</name>
</gene>
<dbReference type="PROSITE" id="PS50190">
    <property type="entry name" value="SEC7"/>
    <property type="match status" value="1"/>
</dbReference>
<feature type="domain" description="SEC7" evidence="6">
    <location>
        <begin position="497"/>
        <end position="687"/>
    </location>
</feature>
<dbReference type="InterPro" id="IPR000904">
    <property type="entry name" value="Sec7_dom"/>
</dbReference>
<dbReference type="EMBL" id="OY731401">
    <property type="protein sequence ID" value="CAJ1951823.1"/>
    <property type="molecule type" value="Genomic_DNA"/>
</dbReference>
<dbReference type="Gene3D" id="1.10.1000.11">
    <property type="entry name" value="Arf Nucleotide-binding Site Opener,domain 2"/>
    <property type="match status" value="1"/>
</dbReference>
<feature type="region of interest" description="Disordered" evidence="4">
    <location>
        <begin position="227"/>
        <end position="249"/>
    </location>
</feature>
<evidence type="ECO:0000256" key="5">
    <source>
        <dbReference type="SAM" id="Phobius"/>
    </source>
</evidence>
<organism evidence="7 8">
    <name type="scientific">Sphenostylis stenocarpa</name>
    <dbReference type="NCBI Taxonomy" id="92480"/>
    <lineage>
        <taxon>Eukaryota</taxon>
        <taxon>Viridiplantae</taxon>
        <taxon>Streptophyta</taxon>
        <taxon>Embryophyta</taxon>
        <taxon>Tracheophyta</taxon>
        <taxon>Spermatophyta</taxon>
        <taxon>Magnoliopsida</taxon>
        <taxon>eudicotyledons</taxon>
        <taxon>Gunneridae</taxon>
        <taxon>Pentapetalae</taxon>
        <taxon>rosids</taxon>
        <taxon>fabids</taxon>
        <taxon>Fabales</taxon>
        <taxon>Fabaceae</taxon>
        <taxon>Papilionoideae</taxon>
        <taxon>50 kb inversion clade</taxon>
        <taxon>NPAAA clade</taxon>
        <taxon>indigoferoid/millettioid clade</taxon>
        <taxon>Phaseoleae</taxon>
        <taxon>Sphenostylis</taxon>
    </lineage>
</organism>
<feature type="compositionally biased region" description="Acidic residues" evidence="4">
    <location>
        <begin position="235"/>
        <end position="249"/>
    </location>
</feature>
<comment type="subcellular location">
    <subcellularLocation>
        <location evidence="2">Cytoplasm</location>
        <location evidence="2">Cytosol</location>
    </subcellularLocation>
    <subcellularLocation>
        <location evidence="1">Membrane</location>
        <topology evidence="1">Peripheral membrane protein</topology>
        <orientation evidence="1">Cytoplasmic side</orientation>
    </subcellularLocation>
</comment>
<evidence type="ECO:0000313" key="8">
    <source>
        <dbReference type="Proteomes" id="UP001189624"/>
    </source>
</evidence>
<feature type="region of interest" description="Disordered" evidence="4">
    <location>
        <begin position="1"/>
        <end position="22"/>
    </location>
</feature>
<dbReference type="SMART" id="SM00222">
    <property type="entry name" value="Sec7"/>
    <property type="match status" value="1"/>
</dbReference>
<evidence type="ECO:0000259" key="6">
    <source>
        <dbReference type="PROSITE" id="PS50190"/>
    </source>
</evidence>
<dbReference type="InterPro" id="IPR035999">
    <property type="entry name" value="Sec7_dom_sf"/>
</dbReference>
<dbReference type="SUPFAM" id="SSF48425">
    <property type="entry name" value="Sec7 domain"/>
    <property type="match status" value="1"/>
</dbReference>
<dbReference type="PANTHER" id="PTHR10663">
    <property type="entry name" value="GUANYL-NUCLEOTIDE EXCHANGE FACTOR"/>
    <property type="match status" value="1"/>
</dbReference>
<dbReference type="SUPFAM" id="SSF48371">
    <property type="entry name" value="ARM repeat"/>
    <property type="match status" value="1"/>
</dbReference>
<sequence length="1382" mass="156899">MENVEDFMRNDRNKKGTTRSKRRQMGLSCMLNTEVGAVIAVVRRPECNPLYSLTASEDTYDSSLISSLRSLRSLIFNPQQEWRSIDPSIYLAPFLDVVQSDDVPAAATGVALSAVLKILKFEVFDEKSPGAREGIESVVSGITSCRLEKTDPASEDAVMMKILQVLTGIMHHRASTLLSDQSVCTLINTCFQVVQQSATRGDLLQRSARYTMHELVQDVFKRLPEIEAKDRESDSESDMDDDDDDDDDEGGGLEYGYGVRCAIDIFHFLCSLLNVVSIVEADGSTSHTADEDVQIFALVLINSAIELSGDEIGKHPKLLRMIQDDLFHHLIYYGTWSSSFVLSMICSTVLNAFHFLRRSIRFQLEAFFGYVLFRVASFGSTIALQEVALEGIINFCRQPTFIIEVYTNFDCDPCCRNVFEEIGRLLCKHSFALNGHVTSLHIQAFEGLLIMIHNIADNIDKEGSTASLGAYPIQLSEYRPFWEEMDREDDVEAWVEHVRMRRLQKKKLLIAANHFNRDNKKGLEYLKHAKLISDPPDPKAHAHFFRYTPGIDKKTIGEFLGDPDPFYLQVLKEFTDTFHFQGMNLDTALRFYLESFLLPGESQKIQRILEAFAERFYDHQSSEMFASKDTVLILCYSLIMLNTDQHNPQVKKKMTEEEFIRNNRAINAGQDLPREYLSELFQSISTCAFSLSQSTVSLDMSPSRWIQLINRSKVVQPFIQCGYDRRICRDMFACIAGPSVAALSSFFEHADEEELLHECIEGLFSVARICQYGLEDTLDELITSFCKFTTLLNPYASIEETMFSFSHDMKPRMATVAVFTVANYFRDSIQGGWKNVVDCLLKLKRLKLLPQSVIDFDALMDAPTTPESGVMSPSDNINHKFGSHRVSSMISRFSLLSSEGMEDGLSLGSEFEHNTKMIKMCKIGSIFTNCSNIPKECLQSLGRSLIFAAAGKGQKFSTPVEEEETVEFCWDLITAVSLANVHTFHIFWPSFHEYLLSVAQFPMFSPIPFAEKAILGLLKVCLKLFSAPREDKQAEELIFKSITLMWKLDKEILDTCHDVISQTISKILIEYPANVQTQIGWKSMLNLLSVAWRHPDTYDVGIEALIALFSDGTNISRANYASCIDCAFGCFLAKNSPVDKKKKILDLLADSVKLLIQWHRGQYSDPGSNGGTASYGTNSSTEDNLRGPSSANYNMNLFVKLGEAFRRTSLSRQEEIRNHAVYSLHKSFNLAEDLLFMPSNCINYFNLVIFAMVDELHEKMLEYSRRENAERETRSMEGTLKLAMELLSDMYLQSLKQITESPGFRTFWLGILRRMDTCMKADLGQYGPSTLSEIIPDLLRKIITQMKEEGILEPREDDDMWEITYIQIQWICPPLKDELFPL</sequence>
<evidence type="ECO:0000256" key="3">
    <source>
        <dbReference type="ARBA" id="ARBA00022658"/>
    </source>
</evidence>
<dbReference type="InterPro" id="IPR032691">
    <property type="entry name" value="Mon2/Sec7/BIG1-like_HUS"/>
</dbReference>
<keyword evidence="8" id="KW-1185">Reference proteome</keyword>
<dbReference type="PANTHER" id="PTHR10663:SF322">
    <property type="entry name" value="ARF GUANINE-NUCLEOTIDE EXCHANGE FACTOR GNL2"/>
    <property type="match status" value="1"/>
</dbReference>
<dbReference type="GO" id="GO:0009846">
    <property type="term" value="P:pollen germination"/>
    <property type="evidence" value="ECO:0007669"/>
    <property type="project" value="EnsemblPlants"/>
</dbReference>
<dbReference type="GO" id="GO:0016020">
    <property type="term" value="C:membrane"/>
    <property type="evidence" value="ECO:0007669"/>
    <property type="project" value="UniProtKB-SubCell"/>
</dbReference>
<keyword evidence="3" id="KW-0344">Guanine-nucleotide releasing factor</keyword>
<keyword evidence="5" id="KW-0812">Transmembrane</keyword>
<dbReference type="Gene3D" id="1.10.220.20">
    <property type="match status" value="1"/>
</dbReference>
<dbReference type="GO" id="GO:0005085">
    <property type="term" value="F:guanyl-nucleotide exchange factor activity"/>
    <property type="evidence" value="ECO:0007669"/>
    <property type="project" value="UniProtKB-KW"/>
</dbReference>
<name>A0AA86SCI1_9FABA</name>
<dbReference type="GO" id="GO:0090406">
    <property type="term" value="C:pollen tube"/>
    <property type="evidence" value="ECO:0007669"/>
    <property type="project" value="EnsemblPlants"/>
</dbReference>
<dbReference type="InterPro" id="IPR016024">
    <property type="entry name" value="ARM-type_fold"/>
</dbReference>
<proteinExistence type="predicted"/>
<accession>A0AA86SCI1</accession>
<dbReference type="GO" id="GO:0005829">
    <property type="term" value="C:cytosol"/>
    <property type="evidence" value="ECO:0007669"/>
    <property type="project" value="UniProtKB-SubCell"/>
</dbReference>
<evidence type="ECO:0000256" key="4">
    <source>
        <dbReference type="SAM" id="MobiDB-lite"/>
    </source>
</evidence>
<keyword evidence="5" id="KW-1133">Transmembrane helix</keyword>
<feature type="transmembrane region" description="Helical" evidence="5">
    <location>
        <begin position="367"/>
        <end position="384"/>
    </location>
</feature>
<evidence type="ECO:0000256" key="1">
    <source>
        <dbReference type="ARBA" id="ARBA00004287"/>
    </source>
</evidence>
<reference evidence="7" key="1">
    <citation type="submission" date="2023-10" db="EMBL/GenBank/DDBJ databases">
        <authorList>
            <person name="Domelevo Entfellner J.-B."/>
        </authorList>
    </citation>
    <scope>NUCLEOTIDE SEQUENCE</scope>
</reference>
<evidence type="ECO:0000313" key="7">
    <source>
        <dbReference type="EMBL" id="CAJ1951823.1"/>
    </source>
</evidence>
<dbReference type="InterPro" id="IPR023394">
    <property type="entry name" value="Sec7_C_sf"/>
</dbReference>
<dbReference type="Pfam" id="PF01369">
    <property type="entry name" value="Sec7"/>
    <property type="match status" value="1"/>
</dbReference>
<dbReference type="FunFam" id="1.10.1000.11:FF:000002">
    <property type="entry name" value="Cytohesin 1"/>
    <property type="match status" value="1"/>
</dbReference>
<feature type="transmembrane region" description="Helical" evidence="5">
    <location>
        <begin position="330"/>
        <end position="355"/>
    </location>
</feature>
<dbReference type="Proteomes" id="UP001189624">
    <property type="component" value="Chromosome 4"/>
</dbReference>
<keyword evidence="5" id="KW-0472">Membrane</keyword>
<evidence type="ECO:0000256" key="2">
    <source>
        <dbReference type="ARBA" id="ARBA00004514"/>
    </source>
</evidence>